<feature type="domain" description="UspA" evidence="2">
    <location>
        <begin position="1"/>
        <end position="147"/>
    </location>
</feature>
<comment type="caution">
    <text evidence="4">The sequence shown here is derived from an EMBL/GenBank/DDBJ whole genome shotgun (WGS) entry which is preliminary data.</text>
</comment>
<dbReference type="Proteomes" id="UP000093226">
    <property type="component" value="Unassembled WGS sequence"/>
</dbReference>
<dbReference type="Proteomes" id="UP000182367">
    <property type="component" value="Unassembled WGS sequence"/>
</dbReference>
<evidence type="ECO:0000313" key="5">
    <source>
        <dbReference type="EMBL" id="SDJ41814.1"/>
    </source>
</evidence>
<dbReference type="PRINTS" id="PR01438">
    <property type="entry name" value="UNVRSLSTRESS"/>
</dbReference>
<sequence>MKRILFPTDFSETATNAFVHALEFANRIDGELILLHAFDLPVFDSQYFPENYMLIYESVELTQFEVFKDELPKLHAIAQQRNLENIKMTHRLMDGNLLYTIERAIEEDQIDYIVMGTEGEKSWTELFLGTNTTTVISDVRIPVLSVPLEAKYKSIKNIGFTTRFRPKDKAALKDVVEIAKKMKAKIKCLYVKTDTSDVSKETIKKWEEEFAGEPVEFTVVFSEEVKESILDFILFKDVDILAMLTYKRNFFENLFHHSLTKDCAAHWDLPILVIPIQ</sequence>
<dbReference type="InterPro" id="IPR014729">
    <property type="entry name" value="Rossmann-like_a/b/a_fold"/>
</dbReference>
<protein>
    <submittedName>
        <fullName evidence="3 5">Universal stress protein</fullName>
    </submittedName>
    <submittedName>
        <fullName evidence="4">Universal stress protein UspA</fullName>
    </submittedName>
</protein>
<reference evidence="4" key="2">
    <citation type="submission" date="2016-03" db="EMBL/GenBank/DDBJ databases">
        <authorList>
            <person name="Ploux O."/>
        </authorList>
    </citation>
    <scope>NUCLEOTIDE SEQUENCE</scope>
    <source>
        <strain evidence="4">NBRC 105008</strain>
    </source>
</reference>
<dbReference type="EMBL" id="LVEO01000001">
    <property type="protein sequence ID" value="OCB75025.1"/>
    <property type="molecule type" value="Genomic_DNA"/>
</dbReference>
<feature type="domain" description="UspA" evidence="2">
    <location>
        <begin position="157"/>
        <end position="275"/>
    </location>
</feature>
<dbReference type="SUPFAM" id="SSF52402">
    <property type="entry name" value="Adenine nucleotide alpha hydrolases-like"/>
    <property type="match status" value="2"/>
</dbReference>
<name>A0A1B9DZ99_9FLAO</name>
<reference evidence="5 7" key="3">
    <citation type="submission" date="2016-10" db="EMBL/GenBank/DDBJ databases">
        <authorList>
            <person name="Varghese N."/>
            <person name="Submissions S."/>
        </authorList>
    </citation>
    <scope>NUCLEOTIDE SEQUENCE [LARGE SCALE GENOMIC DNA]</scope>
    <source>
        <strain evidence="5 7">Gm-149</strain>
    </source>
</reference>
<dbReference type="CDD" id="cd00293">
    <property type="entry name" value="USP-like"/>
    <property type="match status" value="1"/>
</dbReference>
<reference evidence="6" key="1">
    <citation type="submission" date="2016-03" db="EMBL/GenBank/DDBJ databases">
        <title>Draft genome sequence of Paenibacillus glacialis DSM 22343.</title>
        <authorList>
            <person name="Shin S.-K."/>
            <person name="Yi H."/>
        </authorList>
    </citation>
    <scope>NUCLEOTIDE SEQUENCE [LARGE SCALE GENOMIC DNA]</scope>
    <source>
        <strain evidence="6">NBRC 105008</strain>
    </source>
</reference>
<accession>A0A1B9DZ99</accession>
<evidence type="ECO:0000313" key="4">
    <source>
        <dbReference type="EMBL" id="OCB75025.1"/>
    </source>
</evidence>
<dbReference type="Pfam" id="PF00582">
    <property type="entry name" value="Usp"/>
    <property type="match status" value="2"/>
</dbReference>
<dbReference type="Proteomes" id="UP000321579">
    <property type="component" value="Unassembled WGS sequence"/>
</dbReference>
<evidence type="ECO:0000313" key="8">
    <source>
        <dbReference type="Proteomes" id="UP000321579"/>
    </source>
</evidence>
<evidence type="ECO:0000313" key="6">
    <source>
        <dbReference type="Proteomes" id="UP000093226"/>
    </source>
</evidence>
<dbReference type="Gene3D" id="3.40.50.620">
    <property type="entry name" value="HUPs"/>
    <property type="match status" value="2"/>
</dbReference>
<dbReference type="InterPro" id="IPR006015">
    <property type="entry name" value="Universal_stress_UspA"/>
</dbReference>
<dbReference type="OrthoDB" id="9788959at2"/>
<dbReference type="EMBL" id="BJVF01000003">
    <property type="protein sequence ID" value="GEL11322.1"/>
    <property type="molecule type" value="Genomic_DNA"/>
</dbReference>
<dbReference type="RefSeq" id="WP_066323783.1">
    <property type="nucleotide sequence ID" value="NZ_BJVF01000003.1"/>
</dbReference>
<dbReference type="PANTHER" id="PTHR46268:SF6">
    <property type="entry name" value="UNIVERSAL STRESS PROTEIN UP12"/>
    <property type="match status" value="1"/>
</dbReference>
<evidence type="ECO:0000313" key="7">
    <source>
        <dbReference type="Proteomes" id="UP000182367"/>
    </source>
</evidence>
<proteinExistence type="inferred from homology"/>
<comment type="similarity">
    <text evidence="1">Belongs to the universal stress protein A family.</text>
</comment>
<dbReference type="AlphaFoldDB" id="A0A1B9DZ99"/>
<dbReference type="PANTHER" id="PTHR46268">
    <property type="entry name" value="STRESS RESPONSE PROTEIN NHAX"/>
    <property type="match status" value="1"/>
</dbReference>
<keyword evidence="7" id="KW-1185">Reference proteome</keyword>
<evidence type="ECO:0000313" key="3">
    <source>
        <dbReference type="EMBL" id="GEL11322.1"/>
    </source>
</evidence>
<evidence type="ECO:0000256" key="1">
    <source>
        <dbReference type="ARBA" id="ARBA00008791"/>
    </source>
</evidence>
<dbReference type="InterPro" id="IPR006016">
    <property type="entry name" value="UspA"/>
</dbReference>
<evidence type="ECO:0000259" key="2">
    <source>
        <dbReference type="Pfam" id="PF00582"/>
    </source>
</evidence>
<organism evidence="4 6">
    <name type="scientific">Flavobacterium glycines</name>
    <dbReference type="NCBI Taxonomy" id="551990"/>
    <lineage>
        <taxon>Bacteria</taxon>
        <taxon>Pseudomonadati</taxon>
        <taxon>Bacteroidota</taxon>
        <taxon>Flavobacteriia</taxon>
        <taxon>Flavobacteriales</taxon>
        <taxon>Flavobacteriaceae</taxon>
        <taxon>Flavobacterium</taxon>
    </lineage>
</organism>
<dbReference type="EMBL" id="FNEO01000003">
    <property type="protein sequence ID" value="SDJ41814.1"/>
    <property type="molecule type" value="Genomic_DNA"/>
</dbReference>
<dbReference type="STRING" id="551990.SAMN05192550_2053"/>
<reference evidence="3 8" key="4">
    <citation type="submission" date="2019-07" db="EMBL/GenBank/DDBJ databases">
        <title>Whole genome shotgun sequence of Flavobacterium glycines NBRC 105008.</title>
        <authorList>
            <person name="Hosoyama A."/>
            <person name="Uohara A."/>
            <person name="Ohji S."/>
            <person name="Ichikawa N."/>
        </authorList>
    </citation>
    <scope>NUCLEOTIDE SEQUENCE [LARGE SCALE GENOMIC DNA]</scope>
    <source>
        <strain evidence="3 8">NBRC 105008</strain>
    </source>
</reference>
<gene>
    <name evidence="4" type="ORF">FBGL_00740</name>
    <name evidence="3" type="ORF">FGL01_20610</name>
    <name evidence="5" type="ORF">SAMN05192550_2053</name>
</gene>